<dbReference type="CDD" id="cd12912">
    <property type="entry name" value="PDC2_MCP_like"/>
    <property type="match status" value="1"/>
</dbReference>
<dbReference type="Pfam" id="PF00072">
    <property type="entry name" value="Response_reg"/>
    <property type="match status" value="1"/>
</dbReference>
<dbReference type="SMART" id="SM00387">
    <property type="entry name" value="HATPase_c"/>
    <property type="match status" value="1"/>
</dbReference>
<evidence type="ECO:0000256" key="13">
    <source>
        <dbReference type="SAM" id="Phobius"/>
    </source>
</evidence>
<proteinExistence type="predicted"/>
<keyword evidence="5" id="KW-0808">Transferase</keyword>
<dbReference type="SUPFAM" id="SSF55874">
    <property type="entry name" value="ATPase domain of HSP90 chaperone/DNA topoisomerase II/histidine kinase"/>
    <property type="match status" value="1"/>
</dbReference>
<evidence type="ECO:0000256" key="9">
    <source>
        <dbReference type="ARBA" id="ARBA00023012"/>
    </source>
</evidence>
<dbReference type="CDD" id="cd17546">
    <property type="entry name" value="REC_hyHK_CKI1_RcsC-like"/>
    <property type="match status" value="1"/>
</dbReference>
<dbReference type="InterPro" id="IPR005467">
    <property type="entry name" value="His_kinase_dom"/>
</dbReference>
<reference evidence="17 18" key="1">
    <citation type="submission" date="2011-11" db="EMBL/GenBank/DDBJ databases">
        <title>Improved High-Quality Draft sequence of Beggiatoa alba B18lD.</title>
        <authorList>
            <consortium name="US DOE Joint Genome Institute"/>
            <person name="Lucas S."/>
            <person name="Han J."/>
            <person name="Lapidus A."/>
            <person name="Cheng J.-F."/>
            <person name="Goodwin L."/>
            <person name="Pitluck S."/>
            <person name="Peters L."/>
            <person name="Mikhailova N."/>
            <person name="Held B."/>
            <person name="Detter J.C."/>
            <person name="Han C."/>
            <person name="Tapia R."/>
            <person name="Land M."/>
            <person name="Hauser L."/>
            <person name="Kyrpides N."/>
            <person name="Ivanova N."/>
            <person name="Pagani I."/>
            <person name="Samuel K."/>
            <person name="Teske A."/>
            <person name="Mueller J."/>
            <person name="Woyke T."/>
        </authorList>
    </citation>
    <scope>NUCLEOTIDE SEQUENCE [LARGE SCALE GENOMIC DNA]</scope>
    <source>
        <strain evidence="17 18">B18LD</strain>
    </source>
</reference>
<dbReference type="InterPro" id="IPR003660">
    <property type="entry name" value="HAMP_dom"/>
</dbReference>
<protein>
    <recommendedName>
        <fullName evidence="11">Sensory/regulatory protein RpfC</fullName>
        <ecNumber evidence="3">2.7.13.3</ecNumber>
    </recommendedName>
</protein>
<evidence type="ECO:0000313" key="18">
    <source>
        <dbReference type="Proteomes" id="UP000005744"/>
    </source>
</evidence>
<feature type="domain" description="Histidine kinase" evidence="14">
    <location>
        <begin position="289"/>
        <end position="505"/>
    </location>
</feature>
<name>I3CD15_9GAMM</name>
<keyword evidence="8" id="KW-0067">ATP-binding</keyword>
<dbReference type="Pfam" id="PF00512">
    <property type="entry name" value="HisKA"/>
    <property type="match status" value="1"/>
</dbReference>
<evidence type="ECO:0000256" key="4">
    <source>
        <dbReference type="ARBA" id="ARBA00022553"/>
    </source>
</evidence>
<feature type="domain" description="Response regulatory" evidence="15">
    <location>
        <begin position="529"/>
        <end position="645"/>
    </location>
</feature>
<dbReference type="Gene3D" id="3.40.50.2300">
    <property type="match status" value="1"/>
</dbReference>
<dbReference type="InterPro" id="IPR003594">
    <property type="entry name" value="HATPase_dom"/>
</dbReference>
<evidence type="ECO:0000259" key="14">
    <source>
        <dbReference type="PROSITE" id="PS50109"/>
    </source>
</evidence>
<dbReference type="PRINTS" id="PR00344">
    <property type="entry name" value="BCTRLSENSOR"/>
</dbReference>
<gene>
    <name evidence="17" type="ORF">BegalDRAFT_0592</name>
</gene>
<comment type="catalytic activity">
    <reaction evidence="1">
        <text>ATP + protein L-histidine = ADP + protein N-phospho-L-histidine.</text>
        <dbReference type="EC" id="2.7.13.3"/>
    </reaction>
</comment>
<keyword evidence="7 17" id="KW-0418">Kinase</keyword>
<dbReference type="SUPFAM" id="SSF47384">
    <property type="entry name" value="Homodimeric domain of signal transducing histidine kinase"/>
    <property type="match status" value="1"/>
</dbReference>
<evidence type="ECO:0000256" key="6">
    <source>
        <dbReference type="ARBA" id="ARBA00022741"/>
    </source>
</evidence>
<dbReference type="InterPro" id="IPR036097">
    <property type="entry name" value="HisK_dim/P_sf"/>
</dbReference>
<evidence type="ECO:0000256" key="3">
    <source>
        <dbReference type="ARBA" id="ARBA00012438"/>
    </source>
</evidence>
<dbReference type="InterPro" id="IPR003661">
    <property type="entry name" value="HisK_dim/P_dom"/>
</dbReference>
<dbReference type="HOGENOM" id="CLU_000445_104_15_6"/>
<dbReference type="FunFam" id="3.30.565.10:FF:000010">
    <property type="entry name" value="Sensor histidine kinase RcsC"/>
    <property type="match status" value="1"/>
</dbReference>
<sequence>MKTQNKIVVFMFTMLALLGVPIILMGYIIINKIIYELNEKLIEKELFIIQQDIISAYNTLKKNGLTNNAEATTQAQIEILKRYQYFKLNETGYFYIINSSGKVVLHPNFEQGSIFNTNYAKQLIQEKRGVIHSRIQDKIYYSVFQDFPAWDWIIVISIAETELFKDRAFYLNFVIIMSFLIFAGVLLLSYLSTRGTTQNIQAILQYLKAIECGDLTNSPPKVTHDEIGMILQGIISMVTRLTSINKQLIDEIQHRYTIETALLEAKESAEKARHAAEAANRAKSTFLANMSHELRTPLNGILGYTQILQRDKNLTSHQIDGIHIIHSSGEYLLTLINDILDLSKIEANQLDLFPLDFNLHEFLQELVHLFQIRAKEKGISFLYEPVTHLPVGVHGDAIRLRQILINLLSNATKFTERGGVTFKVGYYEDKIRFQIEDTGVGIHPHDIENIFIPFQQLGEVTRKTAGTGLGLSITKRLVERMGGQIHLESTIGQGSIFWFAIVLPEATDFKKDHTEIQETIVAYEGNPRTILIIDDKEKNRAILRNLLIPLGFKLTEANNGQEGLAQALQTPPNLILTDLIMPLMDGFEFTHHLRSFTNLENVPIIATSSSVFAQHRQESLKAGCDAFITKPIQQDELLAIIQQLLNIQWVYACHTTKAAGDMPTESEHEILIPCLPTVQLDILYDLAMMGDITGINKQLELIDNRDPHAMSFIEKIRNLAANFQVEEICHLLAPYLNQKS</sequence>
<dbReference type="InterPro" id="IPR033462">
    <property type="entry name" value="Cache_3-Cache_2"/>
</dbReference>
<evidence type="ECO:0000256" key="5">
    <source>
        <dbReference type="ARBA" id="ARBA00022679"/>
    </source>
</evidence>
<dbReference type="Pfam" id="PF17201">
    <property type="entry name" value="Cache_3-Cache_2"/>
    <property type="match status" value="1"/>
</dbReference>
<feature type="domain" description="HAMP" evidence="16">
    <location>
        <begin position="194"/>
        <end position="246"/>
    </location>
</feature>
<evidence type="ECO:0000256" key="10">
    <source>
        <dbReference type="ARBA" id="ARBA00064003"/>
    </source>
</evidence>
<keyword evidence="9" id="KW-0902">Two-component regulatory system</keyword>
<comment type="subunit">
    <text evidence="10">At low DSF concentrations, interacts with RpfF.</text>
</comment>
<keyword evidence="13" id="KW-1133">Transmembrane helix</keyword>
<dbReference type="EMBL" id="JH600070">
    <property type="protein sequence ID" value="EIJ41508.1"/>
    <property type="molecule type" value="Genomic_DNA"/>
</dbReference>
<feature type="transmembrane region" description="Helical" evidence="13">
    <location>
        <begin position="6"/>
        <end position="30"/>
    </location>
</feature>
<accession>I3CD15</accession>
<dbReference type="Gene3D" id="3.30.450.20">
    <property type="entry name" value="PAS domain"/>
    <property type="match status" value="1"/>
</dbReference>
<keyword evidence="13" id="KW-0812">Transmembrane</keyword>
<dbReference type="PROSITE" id="PS50109">
    <property type="entry name" value="HIS_KIN"/>
    <property type="match status" value="1"/>
</dbReference>
<dbReference type="Proteomes" id="UP000005744">
    <property type="component" value="Unassembled WGS sequence"/>
</dbReference>
<dbReference type="CDD" id="cd00082">
    <property type="entry name" value="HisKA"/>
    <property type="match status" value="1"/>
</dbReference>
<dbReference type="InterPro" id="IPR001789">
    <property type="entry name" value="Sig_transdc_resp-reg_receiver"/>
</dbReference>
<dbReference type="PANTHER" id="PTHR45339:SF1">
    <property type="entry name" value="HYBRID SIGNAL TRANSDUCTION HISTIDINE KINASE J"/>
    <property type="match status" value="1"/>
</dbReference>
<evidence type="ECO:0000259" key="15">
    <source>
        <dbReference type="PROSITE" id="PS50110"/>
    </source>
</evidence>
<comment type="subcellular location">
    <subcellularLocation>
        <location evidence="2">Membrane</location>
    </subcellularLocation>
</comment>
<evidence type="ECO:0000256" key="1">
    <source>
        <dbReference type="ARBA" id="ARBA00000085"/>
    </source>
</evidence>
<dbReference type="GO" id="GO:0000155">
    <property type="term" value="F:phosphorelay sensor kinase activity"/>
    <property type="evidence" value="ECO:0007669"/>
    <property type="project" value="InterPro"/>
</dbReference>
<keyword evidence="13" id="KW-0472">Membrane</keyword>
<feature type="modified residue" description="4-aspartylphosphate" evidence="12">
    <location>
        <position position="578"/>
    </location>
</feature>
<evidence type="ECO:0000256" key="8">
    <source>
        <dbReference type="ARBA" id="ARBA00022840"/>
    </source>
</evidence>
<evidence type="ECO:0000256" key="11">
    <source>
        <dbReference type="ARBA" id="ARBA00068150"/>
    </source>
</evidence>
<dbReference type="PROSITE" id="PS50885">
    <property type="entry name" value="HAMP"/>
    <property type="match status" value="1"/>
</dbReference>
<evidence type="ECO:0000256" key="7">
    <source>
        <dbReference type="ARBA" id="ARBA00022777"/>
    </source>
</evidence>
<dbReference type="FunFam" id="1.10.287.130:FF:000002">
    <property type="entry name" value="Two-component osmosensing histidine kinase"/>
    <property type="match status" value="1"/>
</dbReference>
<dbReference type="SMART" id="SM00448">
    <property type="entry name" value="REC"/>
    <property type="match status" value="1"/>
</dbReference>
<dbReference type="PANTHER" id="PTHR45339">
    <property type="entry name" value="HYBRID SIGNAL TRANSDUCTION HISTIDINE KINASE J"/>
    <property type="match status" value="1"/>
</dbReference>
<dbReference type="AlphaFoldDB" id="I3CD15"/>
<keyword evidence="18" id="KW-1185">Reference proteome</keyword>
<dbReference type="SUPFAM" id="SSF52172">
    <property type="entry name" value="CheY-like"/>
    <property type="match status" value="1"/>
</dbReference>
<dbReference type="InterPro" id="IPR004358">
    <property type="entry name" value="Sig_transdc_His_kin-like_C"/>
</dbReference>
<dbReference type="Gene3D" id="6.10.340.10">
    <property type="match status" value="1"/>
</dbReference>
<organism evidence="17 18">
    <name type="scientific">Beggiatoa alba B18LD</name>
    <dbReference type="NCBI Taxonomy" id="395493"/>
    <lineage>
        <taxon>Bacteria</taxon>
        <taxon>Pseudomonadati</taxon>
        <taxon>Pseudomonadota</taxon>
        <taxon>Gammaproteobacteria</taxon>
        <taxon>Thiotrichales</taxon>
        <taxon>Thiotrichaceae</taxon>
        <taxon>Beggiatoa</taxon>
    </lineage>
</organism>
<feature type="transmembrane region" description="Helical" evidence="13">
    <location>
        <begin position="169"/>
        <end position="191"/>
    </location>
</feature>
<dbReference type="CDD" id="cd16922">
    <property type="entry name" value="HATPase_EvgS-ArcB-TorS-like"/>
    <property type="match status" value="1"/>
</dbReference>
<evidence type="ECO:0000313" key="17">
    <source>
        <dbReference type="EMBL" id="EIJ41508.1"/>
    </source>
</evidence>
<dbReference type="Gene3D" id="3.30.565.10">
    <property type="entry name" value="Histidine kinase-like ATPase, C-terminal domain"/>
    <property type="match status" value="1"/>
</dbReference>
<evidence type="ECO:0000259" key="16">
    <source>
        <dbReference type="PROSITE" id="PS50885"/>
    </source>
</evidence>
<keyword evidence="4 12" id="KW-0597">Phosphoprotein</keyword>
<dbReference type="InterPro" id="IPR011006">
    <property type="entry name" value="CheY-like_superfamily"/>
</dbReference>
<dbReference type="PROSITE" id="PS50110">
    <property type="entry name" value="RESPONSE_REGULATORY"/>
    <property type="match status" value="1"/>
</dbReference>
<dbReference type="GO" id="GO:0016020">
    <property type="term" value="C:membrane"/>
    <property type="evidence" value="ECO:0007669"/>
    <property type="project" value="UniProtKB-SubCell"/>
</dbReference>
<dbReference type="Gene3D" id="1.10.287.130">
    <property type="match status" value="1"/>
</dbReference>
<evidence type="ECO:0000256" key="2">
    <source>
        <dbReference type="ARBA" id="ARBA00004370"/>
    </source>
</evidence>
<keyword evidence="6" id="KW-0547">Nucleotide-binding</keyword>
<dbReference type="SMART" id="SM00388">
    <property type="entry name" value="HisKA"/>
    <property type="match status" value="1"/>
</dbReference>
<dbReference type="GO" id="GO:0005524">
    <property type="term" value="F:ATP binding"/>
    <property type="evidence" value="ECO:0007669"/>
    <property type="project" value="UniProtKB-KW"/>
</dbReference>
<dbReference type="eggNOG" id="COG0784">
    <property type="taxonomic scope" value="Bacteria"/>
</dbReference>
<dbReference type="InterPro" id="IPR036890">
    <property type="entry name" value="HATPase_C_sf"/>
</dbReference>
<dbReference type="eggNOG" id="COG2205">
    <property type="taxonomic scope" value="Bacteria"/>
</dbReference>
<dbReference type="EC" id="2.7.13.3" evidence="3"/>
<evidence type="ECO:0000256" key="12">
    <source>
        <dbReference type="PROSITE-ProRule" id="PRU00169"/>
    </source>
</evidence>
<dbReference type="Pfam" id="PF02518">
    <property type="entry name" value="HATPase_c"/>
    <property type="match status" value="1"/>
</dbReference>
<dbReference type="STRING" id="395493.BegalDRAFT_0592"/>